<feature type="compositionally biased region" description="Pro residues" evidence="5">
    <location>
        <begin position="120"/>
        <end position="131"/>
    </location>
</feature>
<dbReference type="PhylomeDB" id="A0A0G4FP34"/>
<dbReference type="SUPFAM" id="SSF48452">
    <property type="entry name" value="TPR-like"/>
    <property type="match status" value="3"/>
</dbReference>
<evidence type="ECO:0000313" key="9">
    <source>
        <dbReference type="Proteomes" id="UP000041254"/>
    </source>
</evidence>
<feature type="compositionally biased region" description="Basic and acidic residues" evidence="5">
    <location>
        <begin position="777"/>
        <end position="791"/>
    </location>
</feature>
<name>A0A0G4FP34_VITBC</name>
<accession>A0A0G4FP34</accession>
<dbReference type="InterPro" id="IPR019734">
    <property type="entry name" value="TPR_rpt"/>
</dbReference>
<proteinExistence type="predicted"/>
<organism evidence="8 9">
    <name type="scientific">Vitrella brassicaformis (strain CCMP3155)</name>
    <dbReference type="NCBI Taxonomy" id="1169540"/>
    <lineage>
        <taxon>Eukaryota</taxon>
        <taxon>Sar</taxon>
        <taxon>Alveolata</taxon>
        <taxon>Colpodellida</taxon>
        <taxon>Vitrellaceae</taxon>
        <taxon>Vitrella</taxon>
    </lineage>
</organism>
<evidence type="ECO:0000256" key="5">
    <source>
        <dbReference type="SAM" id="MobiDB-lite"/>
    </source>
</evidence>
<comment type="subcellular location">
    <subcellularLocation>
        <location evidence="1">Nucleus</location>
    </subcellularLocation>
</comment>
<sequence length="791" mass="87549">MSSGEWQAKPVLLLLLLTHIALIICCGVGSQSKDVSMTVKRTHQMTGFVAPVGGAERRRRAKHGGLTVLRSQATVRRLKDSQATAAPHHTPSPPSPPSPAPPRYHHPVNDTSTTSIRQDPVPPPIPPPSPSAPLSSTELEELSQKVEAALNEKYTIMIPGPGAGGPPARPLAMNLDLWHWRADALIKERRKDKVTLGVRILRHCISRDPLDPRAWLILANYEITAKNITGARWLLDEGVRNCRRSVDVHVAAGRFAQRFDKDYRKAVDLFKRASEIDPKATLPVLELANLQFNLRNYDSARRVLLGALQLDARHGRAYEMLGRLERERGQPAEAVRWFTEGTRVDSDNIALWQGLALAHEALGHVDEARDVMRQATSMPSFSNNSWLYQTWGSLESRHGDPVRAEQLFDRALKLDPTRGAAWHSWAKLCEQLGEYGRARMLYSHGVEAIPANQLLWLSWGELEASLGDNDKARSLYSSALSRNPRGPKSAQLWCSLGKLEGAVGNATRARECFATSRQVAYRAVDQALCTLAWAQFEAAMRNPPKARQLFEEALTAQRSLKSIWESYALFEELLGNVGRAIELRQRATSALRRDADSPANSLALQWLKTRGDTTVVDPQQEPIGTLLDQAGDFFRKLLTPPSAKPGGASGTTVNLMAGEMGPQQQQHQQQPFYPAVPLSPPQQVVRQRARQRRARRASREVRMMAEYVRTRSQQQTPTAQEKNTQSCSNEVVVVDYRGGLGSGSGVERRPQRQQTGGRVSANGAVLVREGAGAPSSKKTETHRQEEVADGA</sequence>
<feature type="repeat" description="TPR" evidence="4">
    <location>
        <begin position="453"/>
        <end position="486"/>
    </location>
</feature>
<dbReference type="VEuPathDB" id="CryptoDB:Vbra_9365"/>
<evidence type="ECO:0000256" key="3">
    <source>
        <dbReference type="ARBA" id="ARBA00023242"/>
    </source>
</evidence>
<feature type="domain" description="Pre-mRNA-splicing factor Syf1/CRNKL1-like C-terminal HAT-repeats" evidence="7">
    <location>
        <begin position="364"/>
        <end position="521"/>
    </location>
</feature>
<dbReference type="STRING" id="1169540.A0A0G4FP34"/>
<dbReference type="InterPro" id="IPR044624">
    <property type="entry name" value="Mbb1-like"/>
</dbReference>
<dbReference type="Pfam" id="PF23231">
    <property type="entry name" value="HAT_Syf1_CNRKL1_C"/>
    <property type="match status" value="1"/>
</dbReference>
<dbReference type="PROSITE" id="PS50005">
    <property type="entry name" value="TPR"/>
    <property type="match status" value="2"/>
</dbReference>
<dbReference type="SMART" id="SM00386">
    <property type="entry name" value="HAT"/>
    <property type="match status" value="8"/>
</dbReference>
<feature type="chain" id="PRO_5005188874" description="Pre-mRNA-splicing factor Syf1/CRNKL1-like C-terminal HAT-repeats domain-containing protein" evidence="6">
    <location>
        <begin position="26"/>
        <end position="791"/>
    </location>
</feature>
<keyword evidence="9" id="KW-1185">Reference proteome</keyword>
<dbReference type="InterPro" id="IPR003107">
    <property type="entry name" value="HAT"/>
</dbReference>
<protein>
    <recommendedName>
        <fullName evidence="7">Pre-mRNA-splicing factor Syf1/CRNKL1-like C-terminal HAT-repeats domain-containing protein</fullName>
    </recommendedName>
</protein>
<dbReference type="GO" id="GO:0006397">
    <property type="term" value="P:mRNA processing"/>
    <property type="evidence" value="ECO:0007669"/>
    <property type="project" value="InterPro"/>
</dbReference>
<dbReference type="SMART" id="SM00028">
    <property type="entry name" value="TPR"/>
    <property type="match status" value="9"/>
</dbReference>
<dbReference type="OrthoDB" id="541719at2759"/>
<keyword evidence="2" id="KW-0677">Repeat</keyword>
<dbReference type="Pfam" id="PF14559">
    <property type="entry name" value="TPR_19"/>
    <property type="match status" value="1"/>
</dbReference>
<dbReference type="GO" id="GO:0003729">
    <property type="term" value="F:mRNA binding"/>
    <property type="evidence" value="ECO:0007669"/>
    <property type="project" value="InterPro"/>
</dbReference>
<feature type="region of interest" description="Disordered" evidence="5">
    <location>
        <begin position="53"/>
        <end position="142"/>
    </location>
</feature>
<reference evidence="8 9" key="1">
    <citation type="submission" date="2014-11" db="EMBL/GenBank/DDBJ databases">
        <authorList>
            <person name="Zhu J."/>
            <person name="Qi W."/>
            <person name="Song R."/>
        </authorList>
    </citation>
    <scope>NUCLEOTIDE SEQUENCE [LARGE SCALE GENOMIC DNA]</scope>
</reference>
<dbReference type="Gene3D" id="1.25.40.10">
    <property type="entry name" value="Tetratricopeptide repeat domain"/>
    <property type="match status" value="3"/>
</dbReference>
<dbReference type="EMBL" id="CDMY01000475">
    <property type="protein sequence ID" value="CEM15963.1"/>
    <property type="molecule type" value="Genomic_DNA"/>
</dbReference>
<evidence type="ECO:0000313" key="8">
    <source>
        <dbReference type="EMBL" id="CEM15963.1"/>
    </source>
</evidence>
<evidence type="ECO:0000256" key="6">
    <source>
        <dbReference type="SAM" id="SignalP"/>
    </source>
</evidence>
<dbReference type="GO" id="GO:0005634">
    <property type="term" value="C:nucleus"/>
    <property type="evidence" value="ECO:0007669"/>
    <property type="project" value="UniProtKB-SubCell"/>
</dbReference>
<dbReference type="InParanoid" id="A0A0G4FP34"/>
<dbReference type="OMA" id="REYGSAK"/>
<dbReference type="Proteomes" id="UP000041254">
    <property type="component" value="Unassembled WGS sequence"/>
</dbReference>
<feature type="region of interest" description="Disordered" evidence="5">
    <location>
        <begin position="738"/>
        <end position="791"/>
    </location>
</feature>
<feature type="signal peptide" evidence="6">
    <location>
        <begin position="1"/>
        <end position="25"/>
    </location>
</feature>
<dbReference type="InterPro" id="IPR055430">
    <property type="entry name" value="HAT_Syf1_CNRKL1_C"/>
</dbReference>
<gene>
    <name evidence="8" type="ORF">Vbra_9365</name>
</gene>
<feature type="repeat" description="TPR" evidence="4">
    <location>
        <begin position="385"/>
        <end position="418"/>
    </location>
</feature>
<evidence type="ECO:0000256" key="1">
    <source>
        <dbReference type="ARBA" id="ARBA00004123"/>
    </source>
</evidence>
<dbReference type="AlphaFoldDB" id="A0A0G4FP34"/>
<evidence type="ECO:0000256" key="4">
    <source>
        <dbReference type="PROSITE-ProRule" id="PRU00339"/>
    </source>
</evidence>
<dbReference type="PANTHER" id="PTHR44917:SF1">
    <property type="entry name" value="PROTEIN HIGH CHLOROPHYLL FLUORESCENT 107"/>
    <property type="match status" value="1"/>
</dbReference>
<keyword evidence="4" id="KW-0802">TPR repeat</keyword>
<feature type="compositionally biased region" description="Pro residues" evidence="5">
    <location>
        <begin position="90"/>
        <end position="102"/>
    </location>
</feature>
<dbReference type="PANTHER" id="PTHR44917">
    <property type="entry name" value="PROTEIN HIGH CHLOROPHYLL FLUORESCENT 107"/>
    <property type="match status" value="1"/>
</dbReference>
<keyword evidence="6" id="KW-0732">Signal</keyword>
<keyword evidence="3" id="KW-0539">Nucleus</keyword>
<dbReference type="InterPro" id="IPR011990">
    <property type="entry name" value="TPR-like_helical_dom_sf"/>
</dbReference>
<evidence type="ECO:0000256" key="2">
    <source>
        <dbReference type="ARBA" id="ARBA00022737"/>
    </source>
</evidence>
<evidence type="ECO:0000259" key="7">
    <source>
        <dbReference type="Pfam" id="PF23231"/>
    </source>
</evidence>